<name>B6BGU0_SULGG</name>
<dbReference type="PROSITE" id="PS00855">
    <property type="entry name" value="SPASE_II"/>
    <property type="match status" value="1"/>
</dbReference>
<gene>
    <name evidence="9 12" type="primary">lspA</name>
    <name evidence="12" type="ORF">SMGD1_1198</name>
</gene>
<evidence type="ECO:0000256" key="7">
    <source>
        <dbReference type="ARBA" id="ARBA00022989"/>
    </source>
</evidence>
<keyword evidence="7 9" id="KW-1133">Transmembrane helix</keyword>
<dbReference type="HAMAP" id="MF_00161">
    <property type="entry name" value="LspA"/>
    <property type="match status" value="1"/>
</dbReference>
<evidence type="ECO:0000256" key="10">
    <source>
        <dbReference type="RuleBase" id="RU000594"/>
    </source>
</evidence>
<dbReference type="NCBIfam" id="TIGR00077">
    <property type="entry name" value="lspA"/>
    <property type="match status" value="1"/>
</dbReference>
<evidence type="ECO:0000313" key="12">
    <source>
        <dbReference type="EMBL" id="EHP29722.1"/>
    </source>
</evidence>
<evidence type="ECO:0000256" key="6">
    <source>
        <dbReference type="ARBA" id="ARBA00022801"/>
    </source>
</evidence>
<organism evidence="12 13">
    <name type="scientific">Sulfurimonas gotlandica (strain DSM 19862 / JCM 16533 / GD1)</name>
    <dbReference type="NCBI Taxonomy" id="929558"/>
    <lineage>
        <taxon>Bacteria</taxon>
        <taxon>Pseudomonadati</taxon>
        <taxon>Campylobacterota</taxon>
        <taxon>Epsilonproteobacteria</taxon>
        <taxon>Campylobacterales</taxon>
        <taxon>Sulfurimonadaceae</taxon>
        <taxon>Sulfurimonas</taxon>
    </lineage>
</organism>
<dbReference type="RefSeq" id="WP_008335301.1">
    <property type="nucleotide sequence ID" value="NZ_AFRZ01000001.1"/>
</dbReference>
<keyword evidence="5 9" id="KW-0064">Aspartyl protease</keyword>
<comment type="caution">
    <text evidence="12">The sequence shown here is derived from an EMBL/GenBank/DDBJ whole genome shotgun (WGS) entry which is preliminary data.</text>
</comment>
<feature type="transmembrane region" description="Helical" evidence="9">
    <location>
        <begin position="6"/>
        <end position="22"/>
    </location>
</feature>
<feature type="transmembrane region" description="Helical" evidence="9">
    <location>
        <begin position="62"/>
        <end position="79"/>
    </location>
</feature>
<dbReference type="AlphaFoldDB" id="B6BGU0"/>
<comment type="pathway">
    <text evidence="9">Protein modification; lipoprotein biosynthesis (signal peptide cleavage).</text>
</comment>
<evidence type="ECO:0000256" key="9">
    <source>
        <dbReference type="HAMAP-Rule" id="MF_00161"/>
    </source>
</evidence>
<keyword evidence="12" id="KW-0449">Lipoprotein</keyword>
<comment type="function">
    <text evidence="9 10">This protein specifically catalyzes the removal of signal peptides from prolipoproteins.</text>
</comment>
<dbReference type="STRING" id="929558.SMGD1_1198"/>
<feature type="transmembrane region" description="Helical" evidence="9">
    <location>
        <begin position="84"/>
        <end position="102"/>
    </location>
</feature>
<dbReference type="GO" id="GO:0006508">
    <property type="term" value="P:proteolysis"/>
    <property type="evidence" value="ECO:0007669"/>
    <property type="project" value="UniProtKB-KW"/>
</dbReference>
<sequence>MPNTTLKLSAILFFTLAGIFIIDQNIKMLFVDGFRYYTDCIDLILVYNKGVAFSMLAFLDEWLKYIQLVLVIGILGYIINLKKICFAFPAGLMLGGAFSNVYDRFVHGGVVDMVYWHCGFDFAVFNFADVMIDVAVVWFLVLNFKPKLCKK</sequence>
<comment type="catalytic activity">
    <reaction evidence="9 10">
        <text>Release of signal peptides from bacterial membrane prolipoproteins. Hydrolyzes -Xaa-Yaa-Zaa-|-(S,diacylglyceryl)Cys-, in which Xaa is hydrophobic (preferably Leu), and Yaa (Ala or Ser) and Zaa (Gly or Ala) have small, neutral side chains.</text>
        <dbReference type="EC" id="3.4.23.36"/>
    </reaction>
</comment>
<dbReference type="GO" id="GO:0005886">
    <property type="term" value="C:plasma membrane"/>
    <property type="evidence" value="ECO:0007669"/>
    <property type="project" value="UniProtKB-SubCell"/>
</dbReference>
<keyword evidence="3 9" id="KW-0645">Protease</keyword>
<dbReference type="eggNOG" id="COG0597">
    <property type="taxonomic scope" value="Bacteria"/>
</dbReference>
<accession>H1FZA8</accession>
<dbReference type="GO" id="GO:0004190">
    <property type="term" value="F:aspartic-type endopeptidase activity"/>
    <property type="evidence" value="ECO:0007669"/>
    <property type="project" value="UniProtKB-UniRule"/>
</dbReference>
<dbReference type="UniPathway" id="UPA00665"/>
<evidence type="ECO:0000256" key="5">
    <source>
        <dbReference type="ARBA" id="ARBA00022750"/>
    </source>
</evidence>
<dbReference type="Pfam" id="PF01252">
    <property type="entry name" value="Peptidase_A8"/>
    <property type="match status" value="1"/>
</dbReference>
<dbReference type="PATRIC" id="fig|929558.5.peg.1190"/>
<keyword evidence="4 9" id="KW-0812">Transmembrane</keyword>
<dbReference type="PANTHER" id="PTHR33695:SF1">
    <property type="entry name" value="LIPOPROTEIN SIGNAL PEPTIDASE"/>
    <property type="match status" value="1"/>
</dbReference>
<reference evidence="12 13" key="1">
    <citation type="journal article" date="2012" name="Proc. Natl. Acad. Sci. U.S.A.">
        <title>Genome and physiology of a model Epsilonproteobacterium responsible for sulfide detoxification in marine oxygen depletion zones.</title>
        <authorList>
            <person name="Grote J."/>
            <person name="Schott T."/>
            <person name="Bruckner C.G."/>
            <person name="Glockner F.O."/>
            <person name="Jost G."/>
            <person name="Teeling H."/>
            <person name="Labrenz M."/>
            <person name="Jurgens K."/>
        </authorList>
    </citation>
    <scope>NUCLEOTIDE SEQUENCE [LARGE SCALE GENOMIC DNA]</scope>
    <source>
        <strain evidence="12 13">GD1</strain>
    </source>
</reference>
<evidence type="ECO:0000256" key="4">
    <source>
        <dbReference type="ARBA" id="ARBA00022692"/>
    </source>
</evidence>
<feature type="active site" evidence="9">
    <location>
        <position position="112"/>
    </location>
</feature>
<dbReference type="HOGENOM" id="CLU_083252_4_3_7"/>
<dbReference type="PANTHER" id="PTHR33695">
    <property type="entry name" value="LIPOPROTEIN SIGNAL PEPTIDASE"/>
    <property type="match status" value="1"/>
</dbReference>
<evidence type="ECO:0000256" key="1">
    <source>
        <dbReference type="ARBA" id="ARBA00006139"/>
    </source>
</evidence>
<dbReference type="Proteomes" id="UP000006431">
    <property type="component" value="Unassembled WGS sequence"/>
</dbReference>
<evidence type="ECO:0000256" key="11">
    <source>
        <dbReference type="RuleBase" id="RU004181"/>
    </source>
</evidence>
<keyword evidence="6 9" id="KW-0378">Hydrolase</keyword>
<evidence type="ECO:0000256" key="3">
    <source>
        <dbReference type="ARBA" id="ARBA00022670"/>
    </source>
</evidence>
<feature type="active site" evidence="9">
    <location>
        <position position="129"/>
    </location>
</feature>
<dbReference type="PRINTS" id="PR00781">
    <property type="entry name" value="LIPOSIGPTASE"/>
</dbReference>
<dbReference type="InterPro" id="IPR001872">
    <property type="entry name" value="Peptidase_A8"/>
</dbReference>
<keyword evidence="2 9" id="KW-1003">Cell membrane</keyword>
<accession>B6BGU0</accession>
<keyword evidence="8 9" id="KW-0472">Membrane</keyword>
<dbReference type="EC" id="3.4.23.36" evidence="9"/>
<protein>
    <recommendedName>
        <fullName evidence="9">Lipoprotein signal peptidase</fullName>
        <ecNumber evidence="9">3.4.23.36</ecNumber>
    </recommendedName>
    <alternativeName>
        <fullName evidence="9">Prolipoprotein signal peptidase</fullName>
    </alternativeName>
    <alternativeName>
        <fullName evidence="9">Signal peptidase II</fullName>
        <shortName evidence="9">SPase II</shortName>
    </alternativeName>
</protein>
<evidence type="ECO:0000313" key="13">
    <source>
        <dbReference type="Proteomes" id="UP000006431"/>
    </source>
</evidence>
<comment type="subcellular location">
    <subcellularLocation>
        <location evidence="9">Cell membrane</location>
        <topology evidence="9">Multi-pass membrane protein</topology>
    </subcellularLocation>
</comment>
<dbReference type="OrthoDB" id="9810259at2"/>
<dbReference type="EMBL" id="AFRZ01000001">
    <property type="protein sequence ID" value="EHP29722.1"/>
    <property type="molecule type" value="Genomic_DNA"/>
</dbReference>
<evidence type="ECO:0000256" key="2">
    <source>
        <dbReference type="ARBA" id="ARBA00022475"/>
    </source>
</evidence>
<feature type="transmembrane region" description="Helical" evidence="9">
    <location>
        <begin position="122"/>
        <end position="142"/>
    </location>
</feature>
<proteinExistence type="inferred from homology"/>
<comment type="similarity">
    <text evidence="1 9 11">Belongs to the peptidase A8 family.</text>
</comment>
<evidence type="ECO:0000256" key="8">
    <source>
        <dbReference type="ARBA" id="ARBA00023136"/>
    </source>
</evidence>
<keyword evidence="13" id="KW-1185">Reference proteome</keyword>